<protein>
    <submittedName>
        <fullName evidence="2">Acetyltransferase (GNAT) family protein</fullName>
    </submittedName>
</protein>
<dbReference type="Proteomes" id="UP000237718">
    <property type="component" value="Unassembled WGS sequence"/>
</dbReference>
<dbReference type="GO" id="GO:0016740">
    <property type="term" value="F:transferase activity"/>
    <property type="evidence" value="ECO:0007669"/>
    <property type="project" value="UniProtKB-KW"/>
</dbReference>
<dbReference type="SUPFAM" id="SSF55729">
    <property type="entry name" value="Acyl-CoA N-acyltransferases (Nat)"/>
    <property type="match status" value="1"/>
</dbReference>
<organism evidence="2 3">
    <name type="scientific">Tritonibacter scottomollicae</name>
    <name type="common">Epibacterium scottomollicae</name>
    <dbReference type="NCBI Taxonomy" id="483013"/>
    <lineage>
        <taxon>Bacteria</taxon>
        <taxon>Pseudomonadati</taxon>
        <taxon>Pseudomonadota</taxon>
        <taxon>Alphaproteobacteria</taxon>
        <taxon>Rhodobacterales</taxon>
        <taxon>Paracoccaceae</taxon>
        <taxon>Tritonibacter</taxon>
    </lineage>
</organism>
<evidence type="ECO:0000313" key="2">
    <source>
        <dbReference type="EMBL" id="PRZ46441.1"/>
    </source>
</evidence>
<gene>
    <name evidence="2" type="ORF">CLV89_110113</name>
</gene>
<dbReference type="InterPro" id="IPR016181">
    <property type="entry name" value="Acyl_CoA_acyltransferase"/>
</dbReference>
<evidence type="ECO:0000313" key="3">
    <source>
        <dbReference type="Proteomes" id="UP000237718"/>
    </source>
</evidence>
<dbReference type="OrthoDB" id="341858at2"/>
<sequence>MFDLGSADVMPRPIQRSPLARTLAQSPEFTRALRCAGQDVMALDRMQDMVVLRRRIWGMPIAMINRADLVAPARLLEILQEEGLRRTPVILSPERPVSDLARLGALPLMTPASVGQLDILPCRDAQRAGLEQKWRNRLVHAEGSSLRITRQNMPLKYDHWLLQADAAQQVKRRYRSWPTALTLAYAKANRGCAKLFEAHEGRETVAGILVLTHGDGATYHIAHSMDRGRALSAHNLLMWQAMNWLADKGIRQLDLGVLNTEDASGLARFKLGTGARVERLGGTWVYWPPLGRRLAPLAALDRKLMGI</sequence>
<dbReference type="InterPro" id="IPR050644">
    <property type="entry name" value="PG_Glycine_Bridge_Synth"/>
</dbReference>
<reference evidence="2 3" key="1">
    <citation type="submission" date="2018-03" db="EMBL/GenBank/DDBJ databases">
        <title>Genomic Encyclopedia of Archaeal and Bacterial Type Strains, Phase II (KMG-II): from individual species to whole genera.</title>
        <authorList>
            <person name="Goeker M."/>
        </authorList>
    </citation>
    <scope>NUCLEOTIDE SEQUENCE [LARGE SCALE GENOMIC DNA]</scope>
    <source>
        <strain evidence="2 3">DSM 25328</strain>
    </source>
</reference>
<dbReference type="RefSeq" id="WP_106164557.1">
    <property type="nucleotide sequence ID" value="NZ_PVUF01000010.1"/>
</dbReference>
<name>A0A2T1ACZ0_TRISK</name>
<dbReference type="InterPro" id="IPR038740">
    <property type="entry name" value="BioF2-like_GNAT_dom"/>
</dbReference>
<dbReference type="AlphaFoldDB" id="A0A2T1ACZ0"/>
<dbReference type="PANTHER" id="PTHR36174">
    <property type="entry name" value="LIPID II:GLYCINE GLYCYLTRANSFERASE"/>
    <property type="match status" value="1"/>
</dbReference>
<evidence type="ECO:0000259" key="1">
    <source>
        <dbReference type="Pfam" id="PF13480"/>
    </source>
</evidence>
<dbReference type="EMBL" id="PVUF01000010">
    <property type="protein sequence ID" value="PRZ46441.1"/>
    <property type="molecule type" value="Genomic_DNA"/>
</dbReference>
<accession>A0A2T1ACZ0</accession>
<dbReference type="Gene3D" id="3.40.630.30">
    <property type="match status" value="1"/>
</dbReference>
<dbReference type="PANTHER" id="PTHR36174:SF1">
    <property type="entry name" value="LIPID II:GLYCINE GLYCYLTRANSFERASE"/>
    <property type="match status" value="1"/>
</dbReference>
<proteinExistence type="predicted"/>
<comment type="caution">
    <text evidence="2">The sequence shown here is derived from an EMBL/GenBank/DDBJ whole genome shotgun (WGS) entry which is preliminary data.</text>
</comment>
<dbReference type="Pfam" id="PF13480">
    <property type="entry name" value="Acetyltransf_6"/>
    <property type="match status" value="1"/>
</dbReference>
<feature type="domain" description="BioF2-like acetyltransferase" evidence="1">
    <location>
        <begin position="169"/>
        <end position="258"/>
    </location>
</feature>
<keyword evidence="2" id="KW-0808">Transferase</keyword>